<sequence>MERWIAGKIAAILGNDDDVVIELCYNLIESSRNPDIKALQIQLTGFLESETPTFCNNLWTSKPRRPQKNLAENTRAAGVLTARLEATTVAIPGGVALVVGAVARKHKTEEEEEAEEEVGAGTVLVHLPAADVIFVNGADFGQDTISTFPVIVVAAVVGETMSGRGGRLVDLAPDRTHDIRSGLTRTNRRLVLAPVLIPTLARAPRHGAD</sequence>
<dbReference type="GeneID" id="25976259"/>
<dbReference type="InterPro" id="IPR036483">
    <property type="entry name" value="PWI_dom_sf"/>
</dbReference>
<dbReference type="InterPro" id="IPR052225">
    <property type="entry name" value="Ser/Arg_repetitive_matrix"/>
</dbReference>
<organism evidence="4">
    <name type="scientific">Grosmannia clavigera (strain kw1407 / UAMH 11150)</name>
    <name type="common">Blue stain fungus</name>
    <name type="synonym">Graphiocladiella clavigera</name>
    <dbReference type="NCBI Taxonomy" id="655863"/>
    <lineage>
        <taxon>Eukaryota</taxon>
        <taxon>Fungi</taxon>
        <taxon>Dikarya</taxon>
        <taxon>Ascomycota</taxon>
        <taxon>Pezizomycotina</taxon>
        <taxon>Sordariomycetes</taxon>
        <taxon>Sordariomycetidae</taxon>
        <taxon>Ophiostomatales</taxon>
        <taxon>Ophiostomataceae</taxon>
        <taxon>Leptographium</taxon>
    </lineage>
</organism>
<dbReference type="SMART" id="SM00311">
    <property type="entry name" value="PWI"/>
    <property type="match status" value="1"/>
</dbReference>
<reference evidence="3 4" key="1">
    <citation type="journal article" date="2011" name="Proc. Natl. Acad. Sci. U.S.A.">
        <title>Genome and transcriptome analyses of the mountain pine beetle-fungal symbiont Grosmannia clavigera, a lodgepole pine pathogen.</title>
        <authorList>
            <person name="DiGuistini S."/>
            <person name="Wang Y."/>
            <person name="Liao N.Y."/>
            <person name="Taylor G."/>
            <person name="Tanguay P."/>
            <person name="Feau N."/>
            <person name="Henrissat B."/>
            <person name="Chan S.K."/>
            <person name="Hesse-Orce U."/>
            <person name="Alamouti S.M."/>
            <person name="Tsui C.K.M."/>
            <person name="Docking R.T."/>
            <person name="Levasseur A."/>
            <person name="Haridas S."/>
            <person name="Robertson G."/>
            <person name="Birol I."/>
            <person name="Holt R.A."/>
            <person name="Marra M.A."/>
            <person name="Hamelin R.C."/>
            <person name="Hirst M."/>
            <person name="Jones S.J.M."/>
            <person name="Bohlmann J."/>
            <person name="Breuil C."/>
        </authorList>
    </citation>
    <scope>NUCLEOTIDE SEQUENCE [LARGE SCALE GENOMIC DNA]</scope>
    <source>
        <strain evidence="4">kw1407 / UAMH 11150</strain>
    </source>
</reference>
<evidence type="ECO:0000313" key="4">
    <source>
        <dbReference type="Proteomes" id="UP000007796"/>
    </source>
</evidence>
<name>F0XHH3_GROCL</name>
<dbReference type="HOGENOM" id="CLU_1315522_0_0_1"/>
<keyword evidence="1" id="KW-0507">mRNA processing</keyword>
<dbReference type="PANTHER" id="PTHR23148:SF0">
    <property type="entry name" value="SERINE_ARGININE REPETITIVE MATRIX PROTEIN 1"/>
    <property type="match status" value="1"/>
</dbReference>
<dbReference type="AlphaFoldDB" id="F0XHH3"/>
<evidence type="ECO:0000259" key="2">
    <source>
        <dbReference type="PROSITE" id="PS51025"/>
    </source>
</evidence>
<feature type="domain" description="PWI" evidence="2">
    <location>
        <begin position="1"/>
        <end position="73"/>
    </location>
</feature>
<dbReference type="PANTHER" id="PTHR23148">
    <property type="entry name" value="SERINE/ARGININE REGULATED NUCLEAR MATRIX PROTEIN"/>
    <property type="match status" value="1"/>
</dbReference>
<dbReference type="RefSeq" id="XP_014172740.1">
    <property type="nucleotide sequence ID" value="XM_014317265.1"/>
</dbReference>
<dbReference type="EMBL" id="GL629769">
    <property type="protein sequence ID" value="EFX03258.1"/>
    <property type="molecule type" value="Genomic_DNA"/>
</dbReference>
<dbReference type="GO" id="GO:0005681">
    <property type="term" value="C:spliceosomal complex"/>
    <property type="evidence" value="ECO:0007669"/>
    <property type="project" value="TreeGrafter"/>
</dbReference>
<dbReference type="STRING" id="655863.F0XHH3"/>
<dbReference type="eggNOG" id="KOG2146">
    <property type="taxonomic scope" value="Eukaryota"/>
</dbReference>
<keyword evidence="4" id="KW-1185">Reference proteome</keyword>
<evidence type="ECO:0000256" key="1">
    <source>
        <dbReference type="ARBA" id="ARBA00022664"/>
    </source>
</evidence>
<evidence type="ECO:0000313" key="3">
    <source>
        <dbReference type="EMBL" id="EFX03258.1"/>
    </source>
</evidence>
<dbReference type="GO" id="GO:0003723">
    <property type="term" value="F:RNA binding"/>
    <property type="evidence" value="ECO:0007669"/>
    <property type="project" value="TreeGrafter"/>
</dbReference>
<dbReference type="Pfam" id="PF01480">
    <property type="entry name" value="PWI"/>
    <property type="match status" value="1"/>
</dbReference>
<dbReference type="SUPFAM" id="SSF101233">
    <property type="entry name" value="PWI domain"/>
    <property type="match status" value="1"/>
</dbReference>
<dbReference type="Proteomes" id="UP000007796">
    <property type="component" value="Unassembled WGS sequence"/>
</dbReference>
<dbReference type="PROSITE" id="PS51025">
    <property type="entry name" value="PWI"/>
    <property type="match status" value="1"/>
</dbReference>
<dbReference type="GO" id="GO:0048024">
    <property type="term" value="P:regulation of mRNA splicing, via spliceosome"/>
    <property type="evidence" value="ECO:0007669"/>
    <property type="project" value="TreeGrafter"/>
</dbReference>
<dbReference type="InParanoid" id="F0XHH3"/>
<dbReference type="GO" id="GO:0006397">
    <property type="term" value="P:mRNA processing"/>
    <property type="evidence" value="ECO:0007669"/>
    <property type="project" value="UniProtKB-KW"/>
</dbReference>
<dbReference type="OrthoDB" id="163257at2759"/>
<proteinExistence type="predicted"/>
<gene>
    <name evidence="3" type="ORF">CMQ_3187</name>
</gene>
<dbReference type="Gene3D" id="1.20.1390.10">
    <property type="entry name" value="PWI domain"/>
    <property type="match status" value="1"/>
</dbReference>
<protein>
    <submittedName>
        <fullName evidence="3">Pwi domain protein mRNA processing</fullName>
    </submittedName>
</protein>
<dbReference type="InterPro" id="IPR002483">
    <property type="entry name" value="PWI_dom"/>
</dbReference>
<accession>F0XHH3</accession>